<evidence type="ECO:0000256" key="1">
    <source>
        <dbReference type="SAM" id="Phobius"/>
    </source>
</evidence>
<feature type="transmembrane region" description="Helical" evidence="1">
    <location>
        <begin position="44"/>
        <end position="64"/>
    </location>
</feature>
<feature type="transmembrane region" description="Helical" evidence="1">
    <location>
        <begin position="69"/>
        <end position="87"/>
    </location>
</feature>
<comment type="caution">
    <text evidence="2">The sequence shown here is derived from an EMBL/GenBank/DDBJ whole genome shotgun (WGS) entry which is preliminary data.</text>
</comment>
<dbReference type="PANTHER" id="PTHR30199:SF0">
    <property type="entry name" value="INNER MEMBRANE PROTEIN YDCO"/>
    <property type="match status" value="1"/>
</dbReference>
<keyword evidence="1" id="KW-0812">Transmembrane</keyword>
<keyword evidence="1" id="KW-1133">Transmembrane helix</keyword>
<feature type="transmembrane region" description="Helical" evidence="1">
    <location>
        <begin position="346"/>
        <end position="379"/>
    </location>
</feature>
<feature type="transmembrane region" description="Helical" evidence="1">
    <location>
        <begin position="251"/>
        <end position="275"/>
    </location>
</feature>
<organism evidence="2 3">
    <name type="scientific">Shewanella surugensis</name>
    <dbReference type="NCBI Taxonomy" id="212020"/>
    <lineage>
        <taxon>Bacteria</taxon>
        <taxon>Pseudomonadati</taxon>
        <taxon>Pseudomonadota</taxon>
        <taxon>Gammaproteobacteria</taxon>
        <taxon>Alteromonadales</taxon>
        <taxon>Shewanellaceae</taxon>
        <taxon>Shewanella</taxon>
    </lineage>
</organism>
<proteinExistence type="predicted"/>
<feature type="transmembrane region" description="Helical" evidence="1">
    <location>
        <begin position="287"/>
        <end position="311"/>
    </location>
</feature>
<dbReference type="Proteomes" id="UP001203423">
    <property type="component" value="Unassembled WGS sequence"/>
</dbReference>
<feature type="transmembrane region" description="Helical" evidence="1">
    <location>
        <begin position="205"/>
        <end position="231"/>
    </location>
</feature>
<evidence type="ECO:0000313" key="3">
    <source>
        <dbReference type="Proteomes" id="UP001203423"/>
    </source>
</evidence>
<evidence type="ECO:0000313" key="2">
    <source>
        <dbReference type="EMBL" id="MCL1123042.1"/>
    </source>
</evidence>
<dbReference type="PANTHER" id="PTHR30199">
    <property type="entry name" value="MFS FAMILY TRANSPORTER, PREDICTED SUBSTRATE BENZOATE"/>
    <property type="match status" value="1"/>
</dbReference>
<feature type="transmembrane region" description="Helical" evidence="1">
    <location>
        <begin position="171"/>
        <end position="193"/>
    </location>
</feature>
<feature type="transmembrane region" description="Helical" evidence="1">
    <location>
        <begin position="7"/>
        <end position="32"/>
    </location>
</feature>
<feature type="transmembrane region" description="Helical" evidence="1">
    <location>
        <begin position="132"/>
        <end position="159"/>
    </location>
</feature>
<dbReference type="InterPro" id="IPR004711">
    <property type="entry name" value="Benzoate_Transporter"/>
</dbReference>
<feature type="transmembrane region" description="Helical" evidence="1">
    <location>
        <begin position="317"/>
        <end position="339"/>
    </location>
</feature>
<dbReference type="RefSeq" id="WP_248938332.1">
    <property type="nucleotide sequence ID" value="NZ_JAKIKS010000002.1"/>
</dbReference>
<dbReference type="NCBIfam" id="TIGR00843">
    <property type="entry name" value="benE"/>
    <property type="match status" value="1"/>
</dbReference>
<keyword evidence="1" id="KW-0472">Membrane</keyword>
<dbReference type="EMBL" id="JAKIKS010000002">
    <property type="protein sequence ID" value="MCL1123042.1"/>
    <property type="molecule type" value="Genomic_DNA"/>
</dbReference>
<accession>A0ABT0L6Q5</accession>
<keyword evidence="3" id="KW-1185">Reference proteome</keyword>
<protein>
    <submittedName>
        <fullName evidence="2">Benzoate/H(+) symporter BenE family transporter</fullName>
    </submittedName>
</protein>
<gene>
    <name evidence="2" type="ORF">L2764_00720</name>
</gene>
<dbReference type="Pfam" id="PF03594">
    <property type="entry name" value="BenE"/>
    <property type="match status" value="1"/>
</dbReference>
<reference evidence="2 3" key="1">
    <citation type="submission" date="2022-01" db="EMBL/GenBank/DDBJ databases">
        <title>Whole genome-based taxonomy of the Shewanellaceae.</title>
        <authorList>
            <person name="Martin-Rodriguez A.J."/>
        </authorList>
    </citation>
    <scope>NUCLEOTIDE SEQUENCE [LARGE SCALE GENOMIC DNA]</scope>
    <source>
        <strain evidence="2 3">DSM 17177</strain>
    </source>
</reference>
<feature type="transmembrane region" description="Helical" evidence="1">
    <location>
        <begin position="93"/>
        <end position="111"/>
    </location>
</feature>
<name>A0ABT0L6Q5_9GAMM</name>
<sequence length="389" mass="40958">MAIKDQLSLALSGAVTVIVAYASSAVIVFNAAHVVGASAAEITSWIWALGLGMGLSTLALSLYYKVPLLTAWSTPGAALLVTSLSGVGLNEAIGGFLLCSLLITLSGALGLMDKMMRFIPKSLASAMLAGVLLKFVLDIFVAAQTHLLLILVMLVLYLLGKYRWPTFNIPVVLISGIGMSYLLGDLSFVALDWHLATPVLIEPKWTYEGLIGVGVPLFIVTMCSQNLPGLAVLQAHDYQVKASPLITTTGITGLCLAPFGGFAFNLAAITAAICMGKEVHPNKNKRYWAAVWAGGFYVVLGLFAATVAQILTLFPSALVMGLAGLALLGTFSTSLQIALADKSLGALFTFVITASGVAILNIGSAFWGILVGLIIYYMLDKKRSNGVNH</sequence>